<evidence type="ECO:0000256" key="2">
    <source>
        <dbReference type="ARBA" id="ARBA00032707"/>
    </source>
</evidence>
<feature type="transmembrane region" description="Helical" evidence="4">
    <location>
        <begin position="48"/>
        <end position="72"/>
    </location>
</feature>
<gene>
    <name evidence="6" type="primary">ybjG</name>
    <name evidence="6" type="ORF">REG_0493</name>
</gene>
<dbReference type="Gene3D" id="1.20.144.10">
    <property type="entry name" value="Phosphatidic acid phosphatase type 2/haloperoxidase"/>
    <property type="match status" value="1"/>
</dbReference>
<dbReference type="SUPFAM" id="SSF48317">
    <property type="entry name" value="Acid phosphatase/Vanadium-dependent haloperoxidase"/>
    <property type="match status" value="1"/>
</dbReference>
<dbReference type="HOGENOM" id="CLU_072573_8_2_6"/>
<name>E0WRA5_9ENTR</name>
<dbReference type="EC" id="3.6.1.27" evidence="1"/>
<feature type="domain" description="Phosphatidic acid phosphatase type 2/haloperoxidase" evidence="5">
    <location>
        <begin position="84"/>
        <end position="193"/>
    </location>
</feature>
<keyword evidence="4" id="KW-1133">Transmembrane helix</keyword>
<dbReference type="Pfam" id="PF01569">
    <property type="entry name" value="PAP2"/>
    <property type="match status" value="1"/>
</dbReference>
<dbReference type="PANTHER" id="PTHR14969">
    <property type="entry name" value="SPHINGOSINE-1-PHOSPHATE PHOSPHOHYDROLASE"/>
    <property type="match status" value="1"/>
</dbReference>
<evidence type="ECO:0000259" key="5">
    <source>
        <dbReference type="SMART" id="SM00014"/>
    </source>
</evidence>
<dbReference type="InterPro" id="IPR036938">
    <property type="entry name" value="PAP2/HPO_sf"/>
</dbReference>
<dbReference type="EMBL" id="GL379589">
    <property type="protein sequence ID" value="EFL92665.1"/>
    <property type="molecule type" value="Genomic_DNA"/>
</dbReference>
<evidence type="ECO:0000313" key="6">
    <source>
        <dbReference type="EMBL" id="EFL92665.1"/>
    </source>
</evidence>
<accession>E0WRA5</accession>
<evidence type="ECO:0000256" key="4">
    <source>
        <dbReference type="SAM" id="Phobius"/>
    </source>
</evidence>
<dbReference type="CDD" id="cd03385">
    <property type="entry name" value="PAP2_BcrC_like"/>
    <property type="match status" value="1"/>
</dbReference>
<sequence>MLANTSSKKISHRLLNFIDFVNSLTMEQLNHFFFTIINATPSSSVVMIMFASMVAKYVIFIIPLLLVGLWLWGPSDRIVLLRQLLVKTAIALIFALCVAYLIGHLFPSDRPFVENFGYTFLFHAPNNAFPSNHGSAIFTFALAFLFWHRLWSGISLMIVALTIAWSRIYLGLHWPLDMLGAFFVGLISCFLSQHGWCLWGNSIMRKLLRFYRYCFASLIRKGWVNN</sequence>
<dbReference type="STRING" id="663321.REG_0493"/>
<reference evidence="6" key="1">
    <citation type="journal article" date="2009" name="Environ. Microbiol.">
        <title>Dynamics of genome evolution in facultative symbionts of aphids.</title>
        <authorList>
            <person name="Degnan P.H."/>
            <person name="Leonardo T.E."/>
            <person name="Cass B.N."/>
            <person name="Hurwitz B."/>
            <person name="Stern D."/>
            <person name="Gibbs R.A."/>
            <person name="Richards S."/>
            <person name="Moran N.A."/>
        </authorList>
    </citation>
    <scope>NUCLEOTIDE SEQUENCE [LARGE SCALE GENOMIC DNA]</scope>
    <source>
        <strain evidence="6">LSR1</strain>
    </source>
</reference>
<comment type="catalytic activity">
    <reaction evidence="3">
        <text>di-trans,octa-cis-undecaprenyl diphosphate + H2O = di-trans,octa-cis-undecaprenyl phosphate + phosphate + H(+)</text>
        <dbReference type="Rhea" id="RHEA:28094"/>
        <dbReference type="ChEBI" id="CHEBI:15377"/>
        <dbReference type="ChEBI" id="CHEBI:15378"/>
        <dbReference type="ChEBI" id="CHEBI:43474"/>
        <dbReference type="ChEBI" id="CHEBI:58405"/>
        <dbReference type="ChEBI" id="CHEBI:60392"/>
        <dbReference type="EC" id="3.6.1.27"/>
    </reaction>
</comment>
<dbReference type="NCBIfam" id="NF008813">
    <property type="entry name" value="PRK11837.1"/>
    <property type="match status" value="1"/>
</dbReference>
<keyword evidence="4" id="KW-0812">Transmembrane</keyword>
<evidence type="ECO:0000256" key="3">
    <source>
        <dbReference type="ARBA" id="ARBA00047594"/>
    </source>
</evidence>
<dbReference type="eggNOG" id="COG0671">
    <property type="taxonomic scope" value="Bacteria"/>
</dbReference>
<feature type="transmembrane region" description="Helical" evidence="4">
    <location>
        <begin position="154"/>
        <end position="172"/>
    </location>
</feature>
<proteinExistence type="predicted"/>
<dbReference type="PANTHER" id="PTHR14969:SF13">
    <property type="entry name" value="AT30094P"/>
    <property type="match status" value="1"/>
</dbReference>
<dbReference type="GO" id="GO:0050380">
    <property type="term" value="F:undecaprenyl-diphosphatase activity"/>
    <property type="evidence" value="ECO:0007669"/>
    <property type="project" value="UniProtKB-EC"/>
</dbReference>
<protein>
    <recommendedName>
        <fullName evidence="1">undecaprenyl-diphosphate phosphatase</fullName>
        <ecNumber evidence="1">3.6.1.27</ecNumber>
    </recommendedName>
    <alternativeName>
        <fullName evidence="2">Undecaprenyl pyrophosphate phosphatase</fullName>
    </alternativeName>
</protein>
<feature type="transmembrane region" description="Helical" evidence="4">
    <location>
        <begin position="84"/>
        <end position="107"/>
    </location>
</feature>
<dbReference type="SMART" id="SM00014">
    <property type="entry name" value="acidPPc"/>
    <property type="match status" value="1"/>
</dbReference>
<dbReference type="AlphaFoldDB" id="E0WRA5"/>
<organism evidence="6 7">
    <name type="scientific">Candidatus Regiella insecticola LSR1</name>
    <dbReference type="NCBI Taxonomy" id="663321"/>
    <lineage>
        <taxon>Bacteria</taxon>
        <taxon>Pseudomonadati</taxon>
        <taxon>Pseudomonadota</taxon>
        <taxon>Gammaproteobacteria</taxon>
        <taxon>Enterobacterales</taxon>
        <taxon>Enterobacteriaceae</taxon>
        <taxon>aphid secondary symbionts</taxon>
        <taxon>Candidatus Regiella</taxon>
    </lineage>
</organism>
<dbReference type="InterPro" id="IPR000326">
    <property type="entry name" value="PAP2/HPO"/>
</dbReference>
<feature type="transmembrane region" description="Helical" evidence="4">
    <location>
        <begin position="127"/>
        <end position="147"/>
    </location>
</feature>
<evidence type="ECO:0000256" key="1">
    <source>
        <dbReference type="ARBA" id="ARBA00012374"/>
    </source>
</evidence>
<evidence type="ECO:0000313" key="7">
    <source>
        <dbReference type="Proteomes" id="UP000005726"/>
    </source>
</evidence>
<dbReference type="GO" id="GO:0005886">
    <property type="term" value="C:plasma membrane"/>
    <property type="evidence" value="ECO:0007669"/>
    <property type="project" value="InterPro"/>
</dbReference>
<feature type="transmembrane region" description="Helical" evidence="4">
    <location>
        <begin position="178"/>
        <end position="199"/>
    </location>
</feature>
<dbReference type="InterPro" id="IPR033879">
    <property type="entry name" value="UPP_Pase"/>
</dbReference>
<keyword evidence="7" id="KW-1185">Reference proteome</keyword>
<dbReference type="Proteomes" id="UP000005726">
    <property type="component" value="Unassembled WGS sequence"/>
</dbReference>
<keyword evidence="4" id="KW-0472">Membrane</keyword>